<proteinExistence type="predicted"/>
<dbReference type="RefSeq" id="WP_003608414.1">
    <property type="nucleotide sequence ID" value="NZ_ADVE02000001.1"/>
</dbReference>
<feature type="compositionally biased region" description="Basic and acidic residues" evidence="1">
    <location>
        <begin position="12"/>
        <end position="21"/>
    </location>
</feature>
<dbReference type="STRING" id="595536.GCA_000178815_01720"/>
<dbReference type="AlphaFoldDB" id="A0A2D2D6I3"/>
<organism evidence="2 3">
    <name type="scientific">Methylosinus trichosporium (strain ATCC 35070 / NCIMB 11131 / UNIQEM 75 / OB3b)</name>
    <dbReference type="NCBI Taxonomy" id="595536"/>
    <lineage>
        <taxon>Bacteria</taxon>
        <taxon>Pseudomonadati</taxon>
        <taxon>Pseudomonadota</taxon>
        <taxon>Alphaproteobacteria</taxon>
        <taxon>Hyphomicrobiales</taxon>
        <taxon>Methylocystaceae</taxon>
        <taxon>Methylosinus</taxon>
    </lineage>
</organism>
<name>A0A2D2D6I3_METT3</name>
<protein>
    <submittedName>
        <fullName evidence="2">Uncharacterized protein</fullName>
    </submittedName>
</protein>
<sequence>MPHAPEASPSPHTREDHLRQRARDALSVTFDAALAAYRRNEFLRCFHRLSSETIAAETPQAARAVLREIERALRGERARAGHWTYDLDRHIGLVVAYRAEQARAERISRRATRRGRASA</sequence>
<feature type="region of interest" description="Disordered" evidence="1">
    <location>
        <begin position="1"/>
        <end position="21"/>
    </location>
</feature>
<dbReference type="Proteomes" id="UP000230709">
    <property type="component" value="Chromosome"/>
</dbReference>
<evidence type="ECO:0000256" key="1">
    <source>
        <dbReference type="SAM" id="MobiDB-lite"/>
    </source>
</evidence>
<keyword evidence="3" id="KW-1185">Reference proteome</keyword>
<evidence type="ECO:0000313" key="2">
    <source>
        <dbReference type="EMBL" id="ATQ70449.1"/>
    </source>
</evidence>
<dbReference type="EMBL" id="CP023737">
    <property type="protein sequence ID" value="ATQ70449.1"/>
    <property type="molecule type" value="Genomic_DNA"/>
</dbReference>
<evidence type="ECO:0000313" key="3">
    <source>
        <dbReference type="Proteomes" id="UP000230709"/>
    </source>
</evidence>
<accession>A0A2D2D6I3</accession>
<dbReference type="KEGG" id="mtw:CQW49_17300"/>
<gene>
    <name evidence="2" type="ORF">CQW49_17300</name>
</gene>
<reference evidence="3" key="1">
    <citation type="submission" date="2017-10" db="EMBL/GenBank/DDBJ databases">
        <title>Completed PacBio SMRT sequence of Methylosinus trichosporium OB3b reveals presence of a third large plasmid.</title>
        <authorList>
            <person name="Charles T.C."/>
            <person name="Lynch M.D.J."/>
            <person name="Heil J.R."/>
            <person name="Cheng J."/>
        </authorList>
    </citation>
    <scope>NUCLEOTIDE SEQUENCE [LARGE SCALE GENOMIC DNA]</scope>
    <source>
        <strain evidence="3">OB3b</strain>
    </source>
</reference>